<comment type="caution">
    <text evidence="13">The sequence shown here is derived from an EMBL/GenBank/DDBJ whole genome shotgun (WGS) entry which is preliminary data.</text>
</comment>
<evidence type="ECO:0000256" key="10">
    <source>
        <dbReference type="ARBA" id="ARBA00023136"/>
    </source>
</evidence>
<dbReference type="Pfam" id="PF04597">
    <property type="entry name" value="Ribophorin_I"/>
    <property type="match status" value="1"/>
</dbReference>
<keyword evidence="7 11" id="KW-0732">Signal</keyword>
<dbReference type="EMBL" id="CAJNOJ010000008">
    <property type="protein sequence ID" value="CAF0773143.1"/>
    <property type="molecule type" value="Genomic_DNA"/>
</dbReference>
<keyword evidence="9 11" id="KW-1133">Transmembrane helix</keyword>
<evidence type="ECO:0000256" key="7">
    <source>
        <dbReference type="ARBA" id="ARBA00022729"/>
    </source>
</evidence>
<evidence type="ECO:0000256" key="3">
    <source>
        <dbReference type="ARBA" id="ARBA00004922"/>
    </source>
</evidence>
<feature type="signal peptide" evidence="11">
    <location>
        <begin position="1"/>
        <end position="18"/>
    </location>
</feature>
<protein>
    <recommendedName>
        <fullName evidence="5 11">Dolichyl-diphosphooligosaccharide--protein glycosyltransferase subunit 1</fullName>
    </recommendedName>
</protein>
<keyword evidence="8 11" id="KW-0256">Endoplasmic reticulum</keyword>
<keyword evidence="15" id="KW-1185">Reference proteome</keyword>
<feature type="transmembrane region" description="Helical" evidence="11">
    <location>
        <begin position="432"/>
        <end position="453"/>
    </location>
</feature>
<dbReference type="PANTHER" id="PTHR21049">
    <property type="entry name" value="RIBOPHORIN I"/>
    <property type="match status" value="1"/>
</dbReference>
<name>A0A813QWR0_ADIRI</name>
<comment type="subunit">
    <text evidence="11">Component of the oligosaccharyltransferase (OST) complex.</text>
</comment>
<keyword evidence="6 11" id="KW-0812">Transmembrane</keyword>
<evidence type="ECO:0000256" key="11">
    <source>
        <dbReference type="RuleBase" id="RU361143"/>
    </source>
</evidence>
<dbReference type="GO" id="GO:0018279">
    <property type="term" value="P:protein N-linked glycosylation via asparagine"/>
    <property type="evidence" value="ECO:0007669"/>
    <property type="project" value="TreeGrafter"/>
</dbReference>
<comment type="pathway">
    <text evidence="3 11">Protein modification; protein glycosylation.</text>
</comment>
<dbReference type="UniPathway" id="UPA00378"/>
<accession>A0A813QWR0</accession>
<comment type="similarity">
    <text evidence="4 11">Belongs to the OST1 family.</text>
</comment>
<evidence type="ECO:0000313" key="15">
    <source>
        <dbReference type="Proteomes" id="UP000663828"/>
    </source>
</evidence>
<evidence type="ECO:0000256" key="1">
    <source>
        <dbReference type="ARBA" id="ARBA00002791"/>
    </source>
</evidence>
<keyword evidence="12" id="KW-0175">Coiled coil</keyword>
<evidence type="ECO:0000256" key="12">
    <source>
        <dbReference type="SAM" id="Coils"/>
    </source>
</evidence>
<dbReference type="EMBL" id="CAJNOR010004688">
    <property type="protein sequence ID" value="CAF1521250.1"/>
    <property type="molecule type" value="Genomic_DNA"/>
</dbReference>
<evidence type="ECO:0000313" key="13">
    <source>
        <dbReference type="EMBL" id="CAF0773143.1"/>
    </source>
</evidence>
<evidence type="ECO:0000313" key="16">
    <source>
        <dbReference type="Proteomes" id="UP000663852"/>
    </source>
</evidence>
<dbReference type="InterPro" id="IPR007676">
    <property type="entry name" value="Ribophorin_I"/>
</dbReference>
<evidence type="ECO:0000256" key="5">
    <source>
        <dbReference type="ARBA" id="ARBA00017611"/>
    </source>
</evidence>
<dbReference type="PANTHER" id="PTHR21049:SF0">
    <property type="entry name" value="DOLICHYL-DIPHOSPHOOLIGOSACCHARIDE--PROTEIN GLYCOSYLTRANSFERASE SUBUNIT 1"/>
    <property type="match status" value="1"/>
</dbReference>
<evidence type="ECO:0000256" key="2">
    <source>
        <dbReference type="ARBA" id="ARBA00004115"/>
    </source>
</evidence>
<dbReference type="Proteomes" id="UP000663852">
    <property type="component" value="Unassembled WGS sequence"/>
</dbReference>
<sequence length="599" mass="69298">MRRFSLICLCLTIGLVFGQEQDNLINTNVERALDLVSHLPKETISVTVENRGTKGARYYDYVVESQHANDVAFVGAVVKGKNADDQAALPVKQQAADKTKGTTYRIELPNELRAGQTITLEIEVVHANALRMYPTEITQAEKQLVLYKTNTYYYSRYATTTQKTVVTLPTDRTESYSPTPKPVVKSEQTITYGPYENIAAFTRNELSLHYENNNPFLTVSNLKRWIEVSHWGNIAVEETIDIYHSGAKLKGSFSRLDFQRRQDSYSAVKTFKTSLPASARDIYYRDEIGNVSTSHVREMQDQVEVEIRPRFPLYGGWKTHYILGYNVPSYQYLYNKGNQYVLKMRLIDHVYDDQLLEQVTVKIILPEHARNIEFYAPPYDVQRLPDEKHYTYLDTVGRPVVVISKRNMLFQHIQDFEIHYTFDKIMLLHEPMLIVIPLFGLFCLVILLVRLNFSITHNESNETRLRIKAIWEQLSDSNIKRTSLYEKLEDALNSYKTSKDLKAFNELKKKLESEFKNLQQDLTSLQTKVRADSADAAEKIAEFLRLDSQQRDIQSSLSGYAEKLVNGRLDKNVYLEQEKQIRGKIRDIATRITSILNQY</sequence>
<dbReference type="Proteomes" id="UP000663828">
    <property type="component" value="Unassembled WGS sequence"/>
</dbReference>
<dbReference type="AlphaFoldDB" id="A0A813QWR0"/>
<dbReference type="OrthoDB" id="310030at2759"/>
<evidence type="ECO:0000313" key="14">
    <source>
        <dbReference type="EMBL" id="CAF1521250.1"/>
    </source>
</evidence>
<feature type="chain" id="PRO_5035952947" description="Dolichyl-diphosphooligosaccharide--protein glycosyltransferase subunit 1" evidence="11">
    <location>
        <begin position="19"/>
        <end position="599"/>
    </location>
</feature>
<comment type="subcellular location">
    <subcellularLocation>
        <location evidence="2 11">Endoplasmic reticulum membrane</location>
        <topology evidence="2 11">Single-pass type I membrane protein</topology>
    </subcellularLocation>
</comment>
<evidence type="ECO:0000256" key="6">
    <source>
        <dbReference type="ARBA" id="ARBA00022692"/>
    </source>
</evidence>
<proteinExistence type="inferred from homology"/>
<evidence type="ECO:0000256" key="9">
    <source>
        <dbReference type="ARBA" id="ARBA00022989"/>
    </source>
</evidence>
<reference evidence="13" key="1">
    <citation type="submission" date="2021-02" db="EMBL/GenBank/DDBJ databases">
        <authorList>
            <person name="Nowell W R."/>
        </authorList>
    </citation>
    <scope>NUCLEOTIDE SEQUENCE</scope>
</reference>
<keyword evidence="10 11" id="KW-0472">Membrane</keyword>
<evidence type="ECO:0000256" key="8">
    <source>
        <dbReference type="ARBA" id="ARBA00022824"/>
    </source>
</evidence>
<dbReference type="GO" id="GO:0008250">
    <property type="term" value="C:oligosaccharyltransferase complex"/>
    <property type="evidence" value="ECO:0007669"/>
    <property type="project" value="UniProtKB-UniRule"/>
</dbReference>
<comment type="function">
    <text evidence="1 11">Subunit of the oligosaccharyl transferase (OST) complex that catalyzes the initial transfer of a defined glycan (Glc(3)Man(9)GlcNAc(2) in eukaryotes) from the lipid carrier dolichol-pyrophosphate to an asparagine residue within an Asn-X-Ser/Thr consensus motif in nascent polypeptide chains, the first step in protein N-glycosylation. N-glycosylation occurs cotranslationally and the complex associates with the Sec61 complex at the channel-forming translocon complex that mediates protein translocation across the endoplasmic reticulum (ER). All subunits are required for a maximal enzyme activity.</text>
</comment>
<feature type="coiled-coil region" evidence="12">
    <location>
        <begin position="501"/>
        <end position="528"/>
    </location>
</feature>
<evidence type="ECO:0000256" key="4">
    <source>
        <dbReference type="ARBA" id="ARBA00008905"/>
    </source>
</evidence>
<gene>
    <name evidence="13" type="ORF">EDS130_LOCUS3428</name>
    <name evidence="14" type="ORF">XAT740_LOCUS40813</name>
</gene>
<organism evidence="13 16">
    <name type="scientific">Adineta ricciae</name>
    <name type="common">Rotifer</name>
    <dbReference type="NCBI Taxonomy" id="249248"/>
    <lineage>
        <taxon>Eukaryota</taxon>
        <taxon>Metazoa</taxon>
        <taxon>Spiralia</taxon>
        <taxon>Gnathifera</taxon>
        <taxon>Rotifera</taxon>
        <taxon>Eurotatoria</taxon>
        <taxon>Bdelloidea</taxon>
        <taxon>Adinetida</taxon>
        <taxon>Adinetidae</taxon>
        <taxon>Adineta</taxon>
    </lineage>
</organism>